<protein>
    <submittedName>
        <fullName evidence="1">Uncharacterized protein</fullName>
    </submittedName>
</protein>
<sequence length="108" mass="11329">MSKIIKVANAIVDGGSDLIEKVATPASRAGSAVERAGRLLEEGVDAEVVALLMTKNSATGKQYTEAKVLAYGDLYQDSKTKTPLTAKQTRALIKDQRAQTGADAPLPA</sequence>
<evidence type="ECO:0000313" key="2">
    <source>
        <dbReference type="Proteomes" id="UP000185151"/>
    </source>
</evidence>
<reference evidence="1 2" key="1">
    <citation type="submission" date="2016-11" db="EMBL/GenBank/DDBJ databases">
        <authorList>
            <person name="Jaros S."/>
            <person name="Januszkiewicz K."/>
            <person name="Wedrychowicz H."/>
        </authorList>
    </citation>
    <scope>NUCLEOTIDE SEQUENCE [LARGE SCALE GENOMIC DNA]</scope>
    <source>
        <strain evidence="1 2">GAS95</strain>
    </source>
</reference>
<accession>A0A1N6KTL3</accession>
<proteinExistence type="predicted"/>
<gene>
    <name evidence="1" type="ORF">SAMN05444165_4656</name>
</gene>
<dbReference type="Proteomes" id="UP000185151">
    <property type="component" value="Unassembled WGS sequence"/>
</dbReference>
<dbReference type="AlphaFoldDB" id="A0A1N6KTL3"/>
<name>A0A1N6KTL3_9BURK</name>
<keyword evidence="2" id="KW-1185">Reference proteome</keyword>
<evidence type="ECO:0000313" key="1">
    <source>
        <dbReference type="EMBL" id="SIO59845.1"/>
    </source>
</evidence>
<dbReference type="RefSeq" id="WP_074299565.1">
    <property type="nucleotide sequence ID" value="NZ_FSRU01000002.1"/>
</dbReference>
<dbReference type="EMBL" id="FSRU01000002">
    <property type="protein sequence ID" value="SIO59845.1"/>
    <property type="molecule type" value="Genomic_DNA"/>
</dbReference>
<dbReference type="OrthoDB" id="9255767at2"/>
<organism evidence="1 2">
    <name type="scientific">Paraburkholderia phenazinium</name>
    <dbReference type="NCBI Taxonomy" id="60549"/>
    <lineage>
        <taxon>Bacteria</taxon>
        <taxon>Pseudomonadati</taxon>
        <taxon>Pseudomonadota</taxon>
        <taxon>Betaproteobacteria</taxon>
        <taxon>Burkholderiales</taxon>
        <taxon>Burkholderiaceae</taxon>
        <taxon>Paraburkholderia</taxon>
    </lineage>
</organism>